<dbReference type="PATRIC" id="fig|189381.10.peg.4563"/>
<dbReference type="InterPro" id="IPR029068">
    <property type="entry name" value="Glyas_Bleomycin-R_OHBP_Dase"/>
</dbReference>
<accession>A0A0J5T7Z6</accession>
<dbReference type="OrthoDB" id="9795306at2"/>
<dbReference type="AlphaFoldDB" id="A0A0J5T7Z6"/>
<dbReference type="Proteomes" id="UP000076510">
    <property type="component" value="Unassembled WGS sequence"/>
</dbReference>
<organism evidence="1 2">
    <name type="scientific">Rossellomorea marisflavi</name>
    <dbReference type="NCBI Taxonomy" id="189381"/>
    <lineage>
        <taxon>Bacteria</taxon>
        <taxon>Bacillati</taxon>
        <taxon>Bacillota</taxon>
        <taxon>Bacilli</taxon>
        <taxon>Bacillales</taxon>
        <taxon>Bacillaceae</taxon>
        <taxon>Rossellomorea</taxon>
    </lineage>
</organism>
<reference evidence="2" key="1">
    <citation type="submission" date="2016-01" db="EMBL/GenBank/DDBJ databases">
        <title>Whole genome sequencing of Bhargavaea cecembensis T14.</title>
        <authorList>
            <person name="Hong K.W."/>
        </authorList>
    </citation>
    <scope>NUCLEOTIDE SEQUENCE [LARGE SCALE GENOMIC DNA]</scope>
    <source>
        <strain evidence="2">M19</strain>
    </source>
</reference>
<dbReference type="InterPro" id="IPR028973">
    <property type="entry name" value="PhnB-like"/>
</dbReference>
<evidence type="ECO:0000313" key="1">
    <source>
        <dbReference type="EMBL" id="KZE52563.1"/>
    </source>
</evidence>
<dbReference type="RefSeq" id="WP_048013208.1">
    <property type="nucleotide sequence ID" value="NZ_CP047095.1"/>
</dbReference>
<protein>
    <submittedName>
        <fullName evidence="1">Uncharacterized protein</fullName>
    </submittedName>
</protein>
<dbReference type="EMBL" id="LQQY01000004">
    <property type="protein sequence ID" value="KZE52563.1"/>
    <property type="molecule type" value="Genomic_DNA"/>
</dbReference>
<comment type="caution">
    <text evidence="1">The sequence shown here is derived from an EMBL/GenBank/DDBJ whole genome shotgun (WGS) entry which is preliminary data.</text>
</comment>
<sequence>MTFDVSPYVLMTSEAEEARTFYEDIFGAETRYIQRISDRPEGAKIGIEQDRLNRIDQAVLSFGNITLMLADDTEGLPVTPGSHISLCLTFETVEEARGIYDKLVSRGAEILKPFTPEFYTEGYGFVRDPFGVSFHLFTKRIE</sequence>
<dbReference type="Pfam" id="PF00903">
    <property type="entry name" value="Glyoxalase"/>
    <property type="match status" value="1"/>
</dbReference>
<dbReference type="PROSITE" id="PS51819">
    <property type="entry name" value="VOC"/>
    <property type="match status" value="1"/>
</dbReference>
<gene>
    <name evidence="1" type="ORF">AV649_12545</name>
</gene>
<evidence type="ECO:0000313" key="2">
    <source>
        <dbReference type="Proteomes" id="UP000076510"/>
    </source>
</evidence>
<dbReference type="Gene3D" id="3.10.180.10">
    <property type="entry name" value="2,3-Dihydroxybiphenyl 1,2-Dioxygenase, domain 1"/>
    <property type="match status" value="1"/>
</dbReference>
<dbReference type="InterPro" id="IPR004360">
    <property type="entry name" value="Glyas_Fos-R_dOase_dom"/>
</dbReference>
<dbReference type="InterPro" id="IPR037523">
    <property type="entry name" value="VOC_core"/>
</dbReference>
<dbReference type="CDD" id="cd06588">
    <property type="entry name" value="PhnB_like"/>
    <property type="match status" value="1"/>
</dbReference>
<dbReference type="PANTHER" id="PTHR33990">
    <property type="entry name" value="PROTEIN YJDN-RELATED"/>
    <property type="match status" value="1"/>
</dbReference>
<name>A0A0J5T7Z6_9BACI</name>
<dbReference type="SUPFAM" id="SSF54593">
    <property type="entry name" value="Glyoxalase/Bleomycin resistance protein/Dihydroxybiphenyl dioxygenase"/>
    <property type="match status" value="1"/>
</dbReference>
<proteinExistence type="predicted"/>
<dbReference type="PANTHER" id="PTHR33990:SF1">
    <property type="entry name" value="PROTEIN YJDN"/>
    <property type="match status" value="1"/>
</dbReference>